<dbReference type="EMBL" id="PYGC01000001">
    <property type="protein sequence ID" value="PSK85173.1"/>
    <property type="molecule type" value="Genomic_DNA"/>
</dbReference>
<organism evidence="7 8">
    <name type="scientific">Prolixibacter denitrificans</name>
    <dbReference type="NCBI Taxonomy" id="1541063"/>
    <lineage>
        <taxon>Bacteria</taxon>
        <taxon>Pseudomonadati</taxon>
        <taxon>Bacteroidota</taxon>
        <taxon>Bacteroidia</taxon>
        <taxon>Marinilabiliales</taxon>
        <taxon>Prolixibacteraceae</taxon>
        <taxon>Prolixibacter</taxon>
    </lineage>
</organism>
<dbReference type="AlphaFoldDB" id="A0A2P8CJQ9"/>
<evidence type="ECO:0000313" key="8">
    <source>
        <dbReference type="Proteomes" id="UP000240621"/>
    </source>
</evidence>
<comment type="pathway">
    <text evidence="1">Carbohydrate metabolism; tricarboxylic acid cycle; isocitrate from oxaloacetate: step 1/2.</text>
</comment>
<dbReference type="OrthoDB" id="9800864at2"/>
<gene>
    <name evidence="6" type="primary">gltA</name>
    <name evidence="7" type="ORF">CLV93_101125</name>
    <name evidence="6" type="ORF">JCM18694_00430</name>
</gene>
<dbReference type="GO" id="GO:0006099">
    <property type="term" value="P:tricarboxylic acid cycle"/>
    <property type="evidence" value="ECO:0007669"/>
    <property type="project" value="UniProtKB-UniPathway"/>
</dbReference>
<dbReference type="Gene3D" id="1.10.230.10">
    <property type="entry name" value="Cytochrome P450-Terp, domain 2"/>
    <property type="match status" value="1"/>
</dbReference>
<dbReference type="InterPro" id="IPR019810">
    <property type="entry name" value="Citrate_synthase_AS"/>
</dbReference>
<dbReference type="Proteomes" id="UP000240621">
    <property type="component" value="Unassembled WGS sequence"/>
</dbReference>
<dbReference type="NCBIfam" id="NF007128">
    <property type="entry name" value="PRK09569.1"/>
    <property type="match status" value="1"/>
</dbReference>
<dbReference type="PRINTS" id="PR00143">
    <property type="entry name" value="CITRTSNTHASE"/>
</dbReference>
<keyword evidence="9" id="KW-1185">Reference proteome</keyword>
<evidence type="ECO:0000256" key="5">
    <source>
        <dbReference type="RuleBase" id="RU003406"/>
    </source>
</evidence>
<evidence type="ECO:0000313" key="9">
    <source>
        <dbReference type="Proteomes" id="UP000396862"/>
    </source>
</evidence>
<dbReference type="InterPro" id="IPR016142">
    <property type="entry name" value="Citrate_synth-like_lrg_a-sub"/>
</dbReference>
<dbReference type="UniPathway" id="UPA00223"/>
<dbReference type="EMBL" id="BLAU01000001">
    <property type="protein sequence ID" value="GET19797.1"/>
    <property type="molecule type" value="Genomic_DNA"/>
</dbReference>
<comment type="caution">
    <text evidence="7">The sequence shown here is derived from an EMBL/GenBank/DDBJ whole genome shotgun (WGS) entry which is preliminary data.</text>
</comment>
<dbReference type="PANTHER" id="PTHR11739">
    <property type="entry name" value="CITRATE SYNTHASE"/>
    <property type="match status" value="1"/>
</dbReference>
<accession>A0A2P8CJQ9</accession>
<evidence type="ECO:0000313" key="7">
    <source>
        <dbReference type="EMBL" id="PSK85173.1"/>
    </source>
</evidence>
<name>A0A2P8CJQ9_9BACT</name>
<proteinExistence type="inferred from homology"/>
<evidence type="ECO:0000256" key="2">
    <source>
        <dbReference type="ARBA" id="ARBA00010566"/>
    </source>
</evidence>
<evidence type="ECO:0000256" key="1">
    <source>
        <dbReference type="ARBA" id="ARBA00004751"/>
    </source>
</evidence>
<dbReference type="Proteomes" id="UP000396862">
    <property type="component" value="Unassembled WGS sequence"/>
</dbReference>
<evidence type="ECO:0000256" key="3">
    <source>
        <dbReference type="ARBA" id="ARBA00012972"/>
    </source>
</evidence>
<dbReference type="InterPro" id="IPR016143">
    <property type="entry name" value="Citrate_synth-like_sm_a-sub"/>
</dbReference>
<dbReference type="Gene3D" id="1.10.580.10">
    <property type="entry name" value="Citrate Synthase, domain 1"/>
    <property type="match status" value="1"/>
</dbReference>
<dbReference type="PANTHER" id="PTHR11739:SF8">
    <property type="entry name" value="CITRATE SYNTHASE, MITOCHONDRIAL"/>
    <property type="match status" value="1"/>
</dbReference>
<dbReference type="InterPro" id="IPR036969">
    <property type="entry name" value="Citrate_synthase_sf"/>
</dbReference>
<dbReference type="GO" id="GO:0036440">
    <property type="term" value="F:citrate synthase activity"/>
    <property type="evidence" value="ECO:0007669"/>
    <property type="project" value="UniProtKB-EC"/>
</dbReference>
<dbReference type="PROSITE" id="PS00480">
    <property type="entry name" value="CITRATE_SYNTHASE"/>
    <property type="match status" value="1"/>
</dbReference>
<reference evidence="6 9" key="2">
    <citation type="submission" date="2019-10" db="EMBL/GenBank/DDBJ databases">
        <title>Prolixibacter strains distinguished by the presence of nitrate reductase genes were adept at nitrate-dependent anaerobic corrosion of metallic iron and carbon steel.</title>
        <authorList>
            <person name="Iino T."/>
            <person name="Shono N."/>
            <person name="Ito K."/>
            <person name="Nakamura R."/>
            <person name="Sueoka K."/>
            <person name="Harayama S."/>
            <person name="Ohkuma M."/>
        </authorList>
    </citation>
    <scope>NUCLEOTIDE SEQUENCE [LARGE SCALE GENOMIC DNA]</scope>
    <source>
        <strain evidence="6 9">MIC1-1</strain>
    </source>
</reference>
<protein>
    <recommendedName>
        <fullName evidence="3">citrate synthase (unknown stereospecificity)</fullName>
        <ecNumber evidence="3">2.3.3.16</ecNumber>
    </recommendedName>
</protein>
<dbReference type="RefSeq" id="WP_106540239.1">
    <property type="nucleotide sequence ID" value="NZ_BLAU01000001.1"/>
</dbReference>
<dbReference type="EC" id="2.3.3.16" evidence="3"/>
<evidence type="ECO:0000313" key="6">
    <source>
        <dbReference type="EMBL" id="GET19797.1"/>
    </source>
</evidence>
<comment type="similarity">
    <text evidence="2 5">Belongs to the citrate synthase family.</text>
</comment>
<sequence>MDYIKEKLLKKGEQERQIVKKLVKEYGDLQLDTVSMGQVLTGMKGVTSLLTVTSKLDPESGIRFRGYSIPELQEKLPKLNPEGEPLPEGLFYLMLLDELPTVEDVQYLTNEWTKRNKVPGHVFDVINALPPTSKPMTQFSTGIMAMATESLFQKAYREGVPKDEYWDTTYEDVMNLIAQLPTIAAYIYRRNFQGGDIIPPNPKLDWAANFAHMMGYDSEEVYRLFRMYLFLHADHEGGNVSAHTTHLVSSALSNPFYAYAAGMTGLAGPLHGYANQEVIRWIKGMLEEIGPCGCADEEKEKIANYVKNYISEGKVIPGFGHAVLRVTDPRYVAQKKFAEKYVKDDHMVDVVNCLYEVVPPVLQSLGKVKNPWPNVDAYSGSLLQHYGIDEYFFYTVMFGVSRALGVLAQLVWDRMYGLPIERPKSQPLQWFKDQAGI</sequence>
<keyword evidence="4 5" id="KW-0808">Transferase</keyword>
<dbReference type="Pfam" id="PF00285">
    <property type="entry name" value="Citrate_synt"/>
    <property type="match status" value="1"/>
</dbReference>
<reference evidence="7 8" key="1">
    <citation type="submission" date="2018-03" db="EMBL/GenBank/DDBJ databases">
        <title>Genomic Encyclopedia of Archaeal and Bacterial Type Strains, Phase II (KMG-II): from individual species to whole genera.</title>
        <authorList>
            <person name="Goeker M."/>
        </authorList>
    </citation>
    <scope>NUCLEOTIDE SEQUENCE [LARGE SCALE GENOMIC DNA]</scope>
    <source>
        <strain evidence="7 8">DSM 27267</strain>
    </source>
</reference>
<dbReference type="GO" id="GO:0005975">
    <property type="term" value="P:carbohydrate metabolic process"/>
    <property type="evidence" value="ECO:0007669"/>
    <property type="project" value="TreeGrafter"/>
</dbReference>
<dbReference type="InterPro" id="IPR002020">
    <property type="entry name" value="Citrate_synthase"/>
</dbReference>
<evidence type="ECO:0000256" key="4">
    <source>
        <dbReference type="ARBA" id="ARBA00022679"/>
    </source>
</evidence>
<dbReference type="SUPFAM" id="SSF48256">
    <property type="entry name" value="Citrate synthase"/>
    <property type="match status" value="1"/>
</dbReference>